<dbReference type="InterPro" id="IPR052428">
    <property type="entry name" value="Autophagy_HostDef_Reg"/>
</dbReference>
<dbReference type="OMA" id="CFMERNC"/>
<dbReference type="EMBL" id="KK112890">
    <property type="protein sequence ID" value="KFM58796.1"/>
    <property type="molecule type" value="Genomic_DNA"/>
</dbReference>
<dbReference type="Proteomes" id="UP000054359">
    <property type="component" value="Unassembled WGS sequence"/>
</dbReference>
<evidence type="ECO:0000259" key="1">
    <source>
        <dbReference type="SMART" id="SM01175"/>
    </source>
</evidence>
<dbReference type="InterPro" id="IPR025258">
    <property type="entry name" value="RH_dom"/>
</dbReference>
<dbReference type="AlphaFoldDB" id="A0A087T107"/>
<dbReference type="Pfam" id="PF13901">
    <property type="entry name" value="RH_dom"/>
    <property type="match status" value="1"/>
</dbReference>
<organism evidence="2 3">
    <name type="scientific">Stegodyphus mimosarum</name>
    <name type="common">African social velvet spider</name>
    <dbReference type="NCBI Taxonomy" id="407821"/>
    <lineage>
        <taxon>Eukaryota</taxon>
        <taxon>Metazoa</taxon>
        <taxon>Ecdysozoa</taxon>
        <taxon>Arthropoda</taxon>
        <taxon>Chelicerata</taxon>
        <taxon>Arachnida</taxon>
        <taxon>Araneae</taxon>
        <taxon>Araneomorphae</taxon>
        <taxon>Entelegynae</taxon>
        <taxon>Eresoidea</taxon>
        <taxon>Eresidae</taxon>
        <taxon>Stegodyphus</taxon>
    </lineage>
</organism>
<evidence type="ECO:0000313" key="2">
    <source>
        <dbReference type="EMBL" id="KFM58796.1"/>
    </source>
</evidence>
<sequence length="170" mass="20029">MFSDPLFSIIDINNNLYKKIRQLDICRAYRMQLFYLKDFMRTCRKAEMIHAALEKQHHHILFEPHLYSLSDLVQVKNGEMNKHLSHLVSHCLEHVKHCILCQAKGFICEICGKDKDIIFPFQLDKVVLCQACGSCFHKRCYKNIKCPKCLRIEGRKKLIVKMESDEELSN</sequence>
<dbReference type="PANTHER" id="PTHR45971">
    <property type="entry name" value="PHOX (PX) DOMAIN-CONTAINING PROTEIN"/>
    <property type="match status" value="1"/>
</dbReference>
<dbReference type="OrthoDB" id="10067503at2759"/>
<dbReference type="STRING" id="407821.A0A087T107"/>
<dbReference type="GO" id="GO:1901981">
    <property type="term" value="F:phosphatidylinositol phosphate binding"/>
    <property type="evidence" value="ECO:0007669"/>
    <property type="project" value="TreeGrafter"/>
</dbReference>
<reference evidence="2 3" key="1">
    <citation type="submission" date="2013-11" db="EMBL/GenBank/DDBJ databases">
        <title>Genome sequencing of Stegodyphus mimosarum.</title>
        <authorList>
            <person name="Bechsgaard J."/>
        </authorList>
    </citation>
    <scope>NUCLEOTIDE SEQUENCE [LARGE SCALE GENOMIC DNA]</scope>
</reference>
<dbReference type="PANTHER" id="PTHR45971:SF1">
    <property type="entry name" value="RUBICON, ISOFORM A"/>
    <property type="match status" value="1"/>
</dbReference>
<keyword evidence="3" id="KW-1185">Reference proteome</keyword>
<protein>
    <submittedName>
        <fullName evidence="2">Run domain Beclin-1 interacting and cystein-rich containing protein</fullName>
    </submittedName>
</protein>
<proteinExistence type="predicted"/>
<name>A0A087T107_STEMI</name>
<accession>A0A087T107</accession>
<gene>
    <name evidence="2" type="ORF">X975_14358</name>
</gene>
<evidence type="ECO:0000313" key="3">
    <source>
        <dbReference type="Proteomes" id="UP000054359"/>
    </source>
</evidence>
<feature type="domain" description="Rubicon Homology" evidence="1">
    <location>
        <begin position="1"/>
        <end position="156"/>
    </location>
</feature>
<dbReference type="SMART" id="SM01175">
    <property type="entry name" value="DUF4206"/>
    <property type="match status" value="1"/>
</dbReference>
<feature type="non-terminal residue" evidence="2">
    <location>
        <position position="170"/>
    </location>
</feature>